<dbReference type="Proteomes" id="UP000729402">
    <property type="component" value="Unassembled WGS sequence"/>
</dbReference>
<evidence type="ECO:0000313" key="1">
    <source>
        <dbReference type="EMBL" id="KAG8092415.1"/>
    </source>
</evidence>
<keyword evidence="2" id="KW-1185">Reference proteome</keyword>
<name>A0A8J5WJH5_ZIZPA</name>
<proteinExistence type="predicted"/>
<dbReference type="AlphaFoldDB" id="A0A8J5WJH5"/>
<dbReference type="EMBL" id="JAAALK010000080">
    <property type="protein sequence ID" value="KAG8092415.1"/>
    <property type="molecule type" value="Genomic_DNA"/>
</dbReference>
<dbReference type="Pfam" id="PF02068">
    <property type="entry name" value="Metallothio_PEC"/>
    <property type="match status" value="1"/>
</dbReference>
<dbReference type="GO" id="GO:0008270">
    <property type="term" value="F:zinc ion binding"/>
    <property type="evidence" value="ECO:0007669"/>
    <property type="project" value="InterPro"/>
</dbReference>
<gene>
    <name evidence="1" type="ORF">GUJ93_ZPchr0012g20282</name>
</gene>
<evidence type="ECO:0000313" key="2">
    <source>
        <dbReference type="Proteomes" id="UP000729402"/>
    </source>
</evidence>
<dbReference type="PROSITE" id="PS51257">
    <property type="entry name" value="PROKAR_LIPOPROTEIN"/>
    <property type="match status" value="1"/>
</dbReference>
<accession>A0A8J5WJH5</accession>
<dbReference type="InterPro" id="IPR000316">
    <property type="entry name" value="Metallthion_15"/>
</dbReference>
<comment type="caution">
    <text evidence="1">The sequence shown here is derived from an EMBL/GenBank/DDBJ whole genome shotgun (WGS) entry which is preliminary data.</text>
</comment>
<reference evidence="1" key="2">
    <citation type="submission" date="2021-02" db="EMBL/GenBank/DDBJ databases">
        <authorList>
            <person name="Kimball J.A."/>
            <person name="Haas M.W."/>
            <person name="Macchietto M."/>
            <person name="Kono T."/>
            <person name="Duquette J."/>
            <person name="Shao M."/>
        </authorList>
    </citation>
    <scope>NUCLEOTIDE SEQUENCE</scope>
    <source>
        <tissue evidence="1">Fresh leaf tissue</tissue>
    </source>
</reference>
<reference evidence="1" key="1">
    <citation type="journal article" date="2021" name="bioRxiv">
        <title>Whole Genome Assembly and Annotation of Northern Wild Rice, Zizania palustris L., Supports a Whole Genome Duplication in the Zizania Genus.</title>
        <authorList>
            <person name="Haas M."/>
            <person name="Kono T."/>
            <person name="Macchietto M."/>
            <person name="Millas R."/>
            <person name="McGilp L."/>
            <person name="Shao M."/>
            <person name="Duquette J."/>
            <person name="Hirsch C.N."/>
            <person name="Kimball J."/>
        </authorList>
    </citation>
    <scope>NUCLEOTIDE SEQUENCE</scope>
    <source>
        <tissue evidence="1">Fresh leaf tissue</tissue>
    </source>
</reference>
<organism evidence="1 2">
    <name type="scientific">Zizania palustris</name>
    <name type="common">Northern wild rice</name>
    <dbReference type="NCBI Taxonomy" id="103762"/>
    <lineage>
        <taxon>Eukaryota</taxon>
        <taxon>Viridiplantae</taxon>
        <taxon>Streptophyta</taxon>
        <taxon>Embryophyta</taxon>
        <taxon>Tracheophyta</taxon>
        <taxon>Spermatophyta</taxon>
        <taxon>Magnoliopsida</taxon>
        <taxon>Liliopsida</taxon>
        <taxon>Poales</taxon>
        <taxon>Poaceae</taxon>
        <taxon>BOP clade</taxon>
        <taxon>Oryzoideae</taxon>
        <taxon>Oryzeae</taxon>
        <taxon>Zizaniinae</taxon>
        <taxon>Zizania</taxon>
    </lineage>
</organism>
<protein>
    <submittedName>
        <fullName evidence="1">Uncharacterized protein</fullName>
    </submittedName>
</protein>
<sequence>MGCDDKCGCPVPCPGPGGGGCRCASTERSGGEHCGCNPCSCRREPAPPSGRDNRRAGCCCGDACACASCASTSTTA</sequence>
<dbReference type="OrthoDB" id="1929463at2759"/>